<evidence type="ECO:0000313" key="2">
    <source>
        <dbReference type="EMBL" id="KAG6755867.1"/>
    </source>
</evidence>
<reference evidence="2" key="1">
    <citation type="journal article" date="2020" name="bioRxiv">
        <title>Hybrid origin of Populus tomentosa Carr. identified through genome sequencing and phylogenomic analysis.</title>
        <authorList>
            <person name="An X."/>
            <person name="Gao K."/>
            <person name="Chen Z."/>
            <person name="Li J."/>
            <person name="Yang X."/>
            <person name="Yang X."/>
            <person name="Zhou J."/>
            <person name="Guo T."/>
            <person name="Zhao T."/>
            <person name="Huang S."/>
            <person name="Miao D."/>
            <person name="Khan W.U."/>
            <person name="Rao P."/>
            <person name="Ye M."/>
            <person name="Lei B."/>
            <person name="Liao W."/>
            <person name="Wang J."/>
            <person name="Ji L."/>
            <person name="Li Y."/>
            <person name="Guo B."/>
            <person name="Mustafa N.S."/>
            <person name="Li S."/>
            <person name="Yun Q."/>
            <person name="Keller S.R."/>
            <person name="Mao J."/>
            <person name="Zhang R."/>
            <person name="Strauss S.H."/>
        </authorList>
    </citation>
    <scope>NUCLEOTIDE SEQUENCE</scope>
    <source>
        <strain evidence="2">GM15</strain>
        <tissue evidence="2">Leaf</tissue>
    </source>
</reference>
<sequence>MTINITEAHAMNYLGHLCSNTTTFNMHDLYEVYILFVCRSDVSVEVCQNCVNLATNDISNREGGYHMI</sequence>
<keyword evidence="3" id="KW-1185">Reference proteome</keyword>
<name>A0A8X7YV14_POPTO</name>
<proteinExistence type="predicted"/>
<feature type="domain" description="Gnk2-homologous" evidence="1">
    <location>
        <begin position="23"/>
        <end position="58"/>
    </location>
</feature>
<evidence type="ECO:0000259" key="1">
    <source>
        <dbReference type="Pfam" id="PF01657"/>
    </source>
</evidence>
<dbReference type="AlphaFoldDB" id="A0A8X7YV14"/>
<comment type="caution">
    <text evidence="2">The sequence shown here is derived from an EMBL/GenBank/DDBJ whole genome shotgun (WGS) entry which is preliminary data.</text>
</comment>
<dbReference type="OrthoDB" id="1748214at2759"/>
<organism evidence="2 3">
    <name type="scientific">Populus tomentosa</name>
    <name type="common">Chinese white poplar</name>
    <dbReference type="NCBI Taxonomy" id="118781"/>
    <lineage>
        <taxon>Eukaryota</taxon>
        <taxon>Viridiplantae</taxon>
        <taxon>Streptophyta</taxon>
        <taxon>Embryophyta</taxon>
        <taxon>Tracheophyta</taxon>
        <taxon>Spermatophyta</taxon>
        <taxon>Magnoliopsida</taxon>
        <taxon>eudicotyledons</taxon>
        <taxon>Gunneridae</taxon>
        <taxon>Pentapetalae</taxon>
        <taxon>rosids</taxon>
        <taxon>fabids</taxon>
        <taxon>Malpighiales</taxon>
        <taxon>Salicaceae</taxon>
        <taxon>Saliceae</taxon>
        <taxon>Populus</taxon>
    </lineage>
</organism>
<dbReference type="InterPro" id="IPR002902">
    <property type="entry name" value="GNK2"/>
</dbReference>
<protein>
    <recommendedName>
        <fullName evidence="1">Gnk2-homologous domain-containing protein</fullName>
    </recommendedName>
</protein>
<accession>A0A8X7YV14</accession>
<dbReference type="Pfam" id="PF01657">
    <property type="entry name" value="Stress-antifung"/>
    <property type="match status" value="1"/>
</dbReference>
<dbReference type="EMBL" id="JAAWWB010000021">
    <property type="protein sequence ID" value="KAG6755867.1"/>
    <property type="molecule type" value="Genomic_DNA"/>
</dbReference>
<dbReference type="Proteomes" id="UP000886885">
    <property type="component" value="Chromosome 11A"/>
</dbReference>
<gene>
    <name evidence="2" type="ORF">POTOM_039275</name>
</gene>
<evidence type="ECO:0000313" key="3">
    <source>
        <dbReference type="Proteomes" id="UP000886885"/>
    </source>
</evidence>